<dbReference type="PANTHER" id="PTHR33710">
    <property type="entry name" value="BNAC02G09200D PROTEIN"/>
    <property type="match status" value="1"/>
</dbReference>
<name>A0AAE2CKZ8_9LAMI</name>
<reference evidence="2" key="1">
    <citation type="submission" date="2020-06" db="EMBL/GenBank/DDBJ databases">
        <authorList>
            <person name="Li T."/>
            <person name="Hu X."/>
            <person name="Zhang T."/>
            <person name="Song X."/>
            <person name="Zhang H."/>
            <person name="Dai N."/>
            <person name="Sheng W."/>
            <person name="Hou X."/>
            <person name="Wei L."/>
        </authorList>
    </citation>
    <scope>NUCLEOTIDE SEQUENCE</scope>
    <source>
        <strain evidence="2">3651</strain>
        <tissue evidence="2">Leaf</tissue>
    </source>
</reference>
<organism evidence="2 3">
    <name type="scientific">Sesamum alatum</name>
    <dbReference type="NCBI Taxonomy" id="300844"/>
    <lineage>
        <taxon>Eukaryota</taxon>
        <taxon>Viridiplantae</taxon>
        <taxon>Streptophyta</taxon>
        <taxon>Embryophyta</taxon>
        <taxon>Tracheophyta</taxon>
        <taxon>Spermatophyta</taxon>
        <taxon>Magnoliopsida</taxon>
        <taxon>eudicotyledons</taxon>
        <taxon>Gunneridae</taxon>
        <taxon>Pentapetalae</taxon>
        <taxon>asterids</taxon>
        <taxon>lamiids</taxon>
        <taxon>Lamiales</taxon>
        <taxon>Pedaliaceae</taxon>
        <taxon>Sesamum</taxon>
    </lineage>
</organism>
<keyword evidence="3" id="KW-1185">Reference proteome</keyword>
<reference evidence="2" key="2">
    <citation type="journal article" date="2024" name="Plant">
        <title>Genomic evolution and insights into agronomic trait innovations of Sesamum species.</title>
        <authorList>
            <person name="Miao H."/>
            <person name="Wang L."/>
            <person name="Qu L."/>
            <person name="Liu H."/>
            <person name="Sun Y."/>
            <person name="Le M."/>
            <person name="Wang Q."/>
            <person name="Wei S."/>
            <person name="Zheng Y."/>
            <person name="Lin W."/>
            <person name="Duan Y."/>
            <person name="Cao H."/>
            <person name="Xiong S."/>
            <person name="Wang X."/>
            <person name="Wei L."/>
            <person name="Li C."/>
            <person name="Ma Q."/>
            <person name="Ju M."/>
            <person name="Zhao R."/>
            <person name="Li G."/>
            <person name="Mu C."/>
            <person name="Tian Q."/>
            <person name="Mei H."/>
            <person name="Zhang T."/>
            <person name="Gao T."/>
            <person name="Zhang H."/>
        </authorList>
    </citation>
    <scope>NUCLEOTIDE SEQUENCE</scope>
    <source>
        <strain evidence="2">3651</strain>
    </source>
</reference>
<dbReference type="Gene3D" id="3.60.10.10">
    <property type="entry name" value="Endonuclease/exonuclease/phosphatase"/>
    <property type="match status" value="1"/>
</dbReference>
<proteinExistence type="predicted"/>
<dbReference type="SUPFAM" id="SSF56219">
    <property type="entry name" value="DNase I-like"/>
    <property type="match status" value="1"/>
</dbReference>
<feature type="compositionally biased region" description="Basic and acidic residues" evidence="1">
    <location>
        <begin position="8"/>
        <end position="17"/>
    </location>
</feature>
<dbReference type="PANTHER" id="PTHR33710:SF62">
    <property type="entry name" value="DUF4283 DOMAIN PROTEIN"/>
    <property type="match status" value="1"/>
</dbReference>
<dbReference type="EMBL" id="JACGWO010000005">
    <property type="protein sequence ID" value="KAK4426021.1"/>
    <property type="molecule type" value="Genomic_DNA"/>
</dbReference>
<accession>A0AAE2CKZ8</accession>
<dbReference type="AlphaFoldDB" id="A0AAE2CKZ8"/>
<evidence type="ECO:0000256" key="1">
    <source>
        <dbReference type="SAM" id="MobiDB-lite"/>
    </source>
</evidence>
<feature type="compositionally biased region" description="Polar residues" evidence="1">
    <location>
        <begin position="27"/>
        <end position="61"/>
    </location>
</feature>
<feature type="region of interest" description="Disordered" evidence="1">
    <location>
        <begin position="1"/>
        <end position="65"/>
    </location>
</feature>
<dbReference type="Proteomes" id="UP001293254">
    <property type="component" value="Unassembled WGS sequence"/>
</dbReference>
<protein>
    <submittedName>
        <fullName evidence="2">Uncharacterized protein</fullName>
    </submittedName>
</protein>
<evidence type="ECO:0000313" key="2">
    <source>
        <dbReference type="EMBL" id="KAK4426021.1"/>
    </source>
</evidence>
<evidence type="ECO:0000313" key="3">
    <source>
        <dbReference type="Proteomes" id="UP001293254"/>
    </source>
</evidence>
<sequence length="237" mass="26709">MSQPPQRQAKDFEEAKTKAILRRKNSTGDLTGKQSKSTLPPYQLRTSTTTKLASDSNSTRNLAEESGPWMVGGDFNKILHLSERKGGGVPRHHSMEELGQTIFDCGLMDIGFEGSQFTWTDKRIWQRLDRILFSMEWLDQFHSTKFEDIFERIKLSGAGVKDVERRYDMDPTDSNLITLNRPTATKQLQGGCCLSMGGHSVYGVHQIEFALIQAGLTETQQHHRWFGDELKGSGSIA</sequence>
<comment type="caution">
    <text evidence="2">The sequence shown here is derived from an EMBL/GenBank/DDBJ whole genome shotgun (WGS) entry which is preliminary data.</text>
</comment>
<gene>
    <name evidence="2" type="ORF">Salat_1370600</name>
</gene>
<dbReference type="InterPro" id="IPR036691">
    <property type="entry name" value="Endo/exonu/phosph_ase_sf"/>
</dbReference>